<dbReference type="Pfam" id="PF05545">
    <property type="entry name" value="FixQ"/>
    <property type="match status" value="1"/>
</dbReference>
<dbReference type="InterPro" id="IPR008621">
    <property type="entry name" value="Cbb3-typ_cyt_oxidase_comp"/>
</dbReference>
<organism evidence="2 3">
    <name type="scientific">Shewanella surugensis</name>
    <dbReference type="NCBI Taxonomy" id="212020"/>
    <lineage>
        <taxon>Bacteria</taxon>
        <taxon>Pseudomonadati</taxon>
        <taxon>Pseudomonadota</taxon>
        <taxon>Gammaproteobacteria</taxon>
        <taxon>Alteromonadales</taxon>
        <taxon>Shewanellaceae</taxon>
        <taxon>Shewanella</taxon>
    </lineage>
</organism>
<dbReference type="CDD" id="cd01324">
    <property type="entry name" value="cbb3_Oxidase_CcoQ"/>
    <property type="match status" value="1"/>
</dbReference>
<gene>
    <name evidence="2" type="ORF">L2764_16290</name>
</gene>
<reference evidence="2 3" key="1">
    <citation type="submission" date="2022-01" db="EMBL/GenBank/DDBJ databases">
        <title>Whole genome-based taxonomy of the Shewanellaceae.</title>
        <authorList>
            <person name="Martin-Rodriguez A.J."/>
        </authorList>
    </citation>
    <scope>NUCLEOTIDE SEQUENCE [LARGE SCALE GENOMIC DNA]</scope>
    <source>
        <strain evidence="2 3">DSM 17177</strain>
    </source>
</reference>
<keyword evidence="3" id="KW-1185">Reference proteome</keyword>
<protein>
    <submittedName>
        <fullName evidence="2">Cbb3-type cytochrome c oxidase subunit 3</fullName>
    </submittedName>
</protein>
<evidence type="ECO:0000256" key="1">
    <source>
        <dbReference type="SAM" id="Phobius"/>
    </source>
</evidence>
<dbReference type="EMBL" id="JAKIKS010000069">
    <property type="protein sequence ID" value="MCL1125987.1"/>
    <property type="molecule type" value="Genomic_DNA"/>
</dbReference>
<accession>A0ABT0LE50</accession>
<sequence length="62" mass="6831">MDYGTLQGIITLIVMLTFVGIFAWAYSSRQKASFDDAANLVFSDEESVSETNQQAINAGEHK</sequence>
<evidence type="ECO:0000313" key="3">
    <source>
        <dbReference type="Proteomes" id="UP001203423"/>
    </source>
</evidence>
<comment type="caution">
    <text evidence="2">The sequence shown here is derived from an EMBL/GenBank/DDBJ whole genome shotgun (WGS) entry which is preliminary data.</text>
</comment>
<proteinExistence type="predicted"/>
<feature type="transmembrane region" description="Helical" evidence="1">
    <location>
        <begin position="6"/>
        <end position="26"/>
    </location>
</feature>
<evidence type="ECO:0000313" key="2">
    <source>
        <dbReference type="EMBL" id="MCL1125987.1"/>
    </source>
</evidence>
<keyword evidence="1" id="KW-0472">Membrane</keyword>
<name>A0ABT0LE50_9GAMM</name>
<keyword evidence="1" id="KW-1133">Transmembrane helix</keyword>
<keyword evidence="1" id="KW-0812">Transmembrane</keyword>
<dbReference type="RefSeq" id="WP_248941319.1">
    <property type="nucleotide sequence ID" value="NZ_JAKIKS010000069.1"/>
</dbReference>
<dbReference type="Proteomes" id="UP001203423">
    <property type="component" value="Unassembled WGS sequence"/>
</dbReference>